<dbReference type="EMBL" id="WIVU01000003">
    <property type="protein sequence ID" value="MQU04629.1"/>
    <property type="molecule type" value="Genomic_DNA"/>
</dbReference>
<dbReference type="PANTHER" id="PTHR32305:SF15">
    <property type="entry name" value="PROTEIN RHSA-RELATED"/>
    <property type="match status" value="1"/>
</dbReference>
<evidence type="ECO:0000313" key="1">
    <source>
        <dbReference type="EMBL" id="MQU04629.1"/>
    </source>
</evidence>
<evidence type="ECO:0008006" key="3">
    <source>
        <dbReference type="Google" id="ProtNLM"/>
    </source>
</evidence>
<protein>
    <recommendedName>
        <fullName evidence="3">NAD(+)--protein-arginine ADP-ribosyltransferase</fullName>
    </recommendedName>
</protein>
<sequence>MPARSSCTTASPRAWPKKACAWWMRIWGYTCRRFCQNDNRKGPSPQPSPGGRRNRSGGCCRCSAVCKPCNGLRGKGPPTHSHTQSQHYLPPAHPAGFVRSHGHFSFKDIAMPSLIHRHTPTLAAMDPRGLVLRSVAYHRASADTPPQGRIRRHTYGATGLLETQCDPRLYALCLDRPQTRPNQRTHYSLTGKTLRTQSVDAGARVLLRAVAGQVVARWDSRGAEQRYEFDALLRPTDVFEQAAHEATVRHVERFTYGASDAPNRQANRSGRLIRHDDPSGALLYEGYSLQGQLLSEQRMFYPSLTEHDLKADSPRYSTTWHYNAFAEVVEHTDAKGNSQHTQYAVDGQLQQHALTLKGGSQQILVDQRVVNARGQLESERSGNNVMTTMQYSPLDGRLKRLTTYRSGEKNTPFQDLTYDYDQVGNVLRVSDTAQPTQWSSNSQINAVSTYGYDSLYQLISATGRENAHNTSTSNIPGLVRFGATDNSVWRNYTQTYTYDEGGNLAELKHQVSSGHGYTRTMVIAQDSNHAVLKGTESPGLPPGLGRDFDLNGNQLALVRGQTLQWNVSNNLQAVTLVTRENGSSDDEMYASDGLGQRARKVRTTRTQGLTHTLEVLYLPGLEIRRDSATGEHLNVIKVQAGNSDIKVLQWDAGRPQDMPDNSLRFSLSDHLGSSLLELDGKAGLITQESYYPFGGTAWWAARSALQGQYKITRYSGKERDASGLYYFGFRYYAPWLQRWVSADPAGEIDGLNLFAMVSNNPITFKDQWGLNGGNPDTRPLRIQALDTFLRVNHPHIYPSPLDYFNHRYTLTSMHRNTPMDATVRAVGAAGYSYDEMGSYNESVSIGAPYPANIFSGLTDAYIASANYFNETARAMTNPSLNPDPGEWAGSSIVDTYLGMQPEGRAQTDSVLADIKVALSVSRPEAVRLLDIHARQYPGGQTTTYRGYRVSDVGLKALAAHASKGDVLRTEQFISVSDKRSVAKSFASGAYDTRPGTFNEVMLTVMGSSAVKLFSPVNEAERIYPLETAFTIEHAGVSNLAIRAYAPTATHFVLREASVSAQRRKTLPFMTDPGARRGR</sequence>
<dbReference type="Proteomes" id="UP000478064">
    <property type="component" value="Unassembled WGS sequence"/>
</dbReference>
<accession>A0A6L5HMN8</accession>
<organism evidence="1 2">
    <name type="scientific">Pseudomonas helleri</name>
    <dbReference type="NCBI Taxonomy" id="1608996"/>
    <lineage>
        <taxon>Bacteria</taxon>
        <taxon>Pseudomonadati</taxon>
        <taxon>Pseudomonadota</taxon>
        <taxon>Gammaproteobacteria</taxon>
        <taxon>Pseudomonadales</taxon>
        <taxon>Pseudomonadaceae</taxon>
        <taxon>Pseudomonas</taxon>
    </lineage>
</organism>
<dbReference type="InterPro" id="IPR022385">
    <property type="entry name" value="Rhs_assc_core"/>
</dbReference>
<dbReference type="NCBIfam" id="TIGR03696">
    <property type="entry name" value="Rhs_assc_core"/>
    <property type="match status" value="1"/>
</dbReference>
<dbReference type="InterPro" id="IPR050708">
    <property type="entry name" value="T6SS_VgrG/RHS"/>
</dbReference>
<gene>
    <name evidence="1" type="ORF">GHO27_02895</name>
</gene>
<dbReference type="AlphaFoldDB" id="A0A6L5HMN8"/>
<dbReference type="Gene3D" id="2.180.10.10">
    <property type="entry name" value="RHS repeat-associated core"/>
    <property type="match status" value="1"/>
</dbReference>
<dbReference type="Gene3D" id="3.90.176.10">
    <property type="entry name" value="Toxin ADP-ribosyltransferase, Chain A, domain 1"/>
    <property type="match status" value="1"/>
</dbReference>
<proteinExistence type="predicted"/>
<evidence type="ECO:0000313" key="2">
    <source>
        <dbReference type="Proteomes" id="UP000478064"/>
    </source>
</evidence>
<comment type="caution">
    <text evidence="1">The sequence shown here is derived from an EMBL/GenBank/DDBJ whole genome shotgun (WGS) entry which is preliminary data.</text>
</comment>
<dbReference type="PANTHER" id="PTHR32305">
    <property type="match status" value="1"/>
</dbReference>
<name>A0A6L5HMN8_9PSED</name>
<reference evidence="1 2" key="1">
    <citation type="submission" date="2019-10" db="EMBL/GenBank/DDBJ databases">
        <title>Evaluation of single-gene subtyping targets for Pseudomonas.</title>
        <authorList>
            <person name="Reichler S.J."/>
            <person name="Orsi R.H."/>
            <person name="Wiedmann M."/>
            <person name="Martin N.H."/>
            <person name="Murphy S.I."/>
        </authorList>
    </citation>
    <scope>NUCLEOTIDE SEQUENCE [LARGE SCALE GENOMIC DNA]</scope>
    <source>
        <strain evidence="1 2">FSL R10-1637</strain>
    </source>
</reference>